<evidence type="ECO:0000313" key="7">
    <source>
        <dbReference type="Proteomes" id="UP001519064"/>
    </source>
</evidence>
<dbReference type="InterPro" id="IPR011611">
    <property type="entry name" value="PfkB_dom"/>
</dbReference>
<evidence type="ECO:0000256" key="2">
    <source>
        <dbReference type="ARBA" id="ARBA00022679"/>
    </source>
</evidence>
<dbReference type="InterPro" id="IPR029056">
    <property type="entry name" value="Ribokinase-like"/>
</dbReference>
<keyword evidence="7" id="KW-1185">Reference proteome</keyword>
<dbReference type="Pfam" id="PF00294">
    <property type="entry name" value="PfkB"/>
    <property type="match status" value="2"/>
</dbReference>
<dbReference type="SUPFAM" id="SSF53613">
    <property type="entry name" value="Ribokinase-like"/>
    <property type="match status" value="1"/>
</dbReference>
<gene>
    <name evidence="6" type="ORF">ITI46_11540</name>
</gene>
<comment type="similarity">
    <text evidence="1 4">Belongs to the carbohydrate kinase PfkB family.</text>
</comment>
<evidence type="ECO:0000259" key="5">
    <source>
        <dbReference type="Pfam" id="PF00294"/>
    </source>
</evidence>
<sequence>MPPERVVFVGAVTLDTIALVDHMPGPDERHIAEDLVRAGGGPAATAAVAAARLGLADVHFVGAVGDDEDGDRAVASLAEEGVGVSGVVRVPSRPTGASVVLVDRSRGTRAICTRRVPEPVLPARSPAVELVRTASWVHVDHLGWPAVSGFPAGPGSEGTDHRPRLSVDAGNPIPGYHPRGVALDVPTDASLTARYGTADLETALARAVGDGADCVVATRGARGSVALTADGRRASAPGLPVDLVSTLGAGDVFHGALLTAVVRGEPLVRCLEYANAVAALSCRGLDGRSHIPTHRETTAFLSAAVSAARP</sequence>
<evidence type="ECO:0000256" key="1">
    <source>
        <dbReference type="ARBA" id="ARBA00010688"/>
    </source>
</evidence>
<proteinExistence type="inferred from homology"/>
<dbReference type="PRINTS" id="PR00990">
    <property type="entry name" value="RIBOKINASE"/>
</dbReference>
<dbReference type="InterPro" id="IPR002139">
    <property type="entry name" value="Ribo/fructo_kinase"/>
</dbReference>
<protein>
    <submittedName>
        <fullName evidence="6">Ribokinase</fullName>
    </submittedName>
</protein>
<dbReference type="EMBL" id="JADKMA010000045">
    <property type="protein sequence ID" value="MBO8192294.1"/>
    <property type="molecule type" value="Genomic_DNA"/>
</dbReference>
<dbReference type="InterPro" id="IPR052562">
    <property type="entry name" value="Ketohexokinase-related"/>
</dbReference>
<accession>A0ABS3XAG4</accession>
<evidence type="ECO:0000256" key="4">
    <source>
        <dbReference type="RuleBase" id="RU003704"/>
    </source>
</evidence>
<dbReference type="PANTHER" id="PTHR42774:SF3">
    <property type="entry name" value="KETOHEXOKINASE"/>
    <property type="match status" value="1"/>
</dbReference>
<organism evidence="6 7">
    <name type="scientific">Streptomyces oryzae</name>
    <dbReference type="NCBI Taxonomy" id="1434886"/>
    <lineage>
        <taxon>Bacteria</taxon>
        <taxon>Bacillati</taxon>
        <taxon>Actinomycetota</taxon>
        <taxon>Actinomycetes</taxon>
        <taxon>Kitasatosporales</taxon>
        <taxon>Streptomycetaceae</taxon>
        <taxon>Streptomyces</taxon>
    </lineage>
</organism>
<feature type="domain" description="Carbohydrate kinase PfkB" evidence="5">
    <location>
        <begin position="4"/>
        <end position="113"/>
    </location>
</feature>
<dbReference type="RefSeq" id="WP_209239385.1">
    <property type="nucleotide sequence ID" value="NZ_JADKMA010000045.1"/>
</dbReference>
<dbReference type="Gene3D" id="3.40.1190.20">
    <property type="match status" value="1"/>
</dbReference>
<dbReference type="Proteomes" id="UP001519064">
    <property type="component" value="Unassembled WGS sequence"/>
</dbReference>
<dbReference type="PANTHER" id="PTHR42774">
    <property type="entry name" value="PHOSPHOTRANSFERASE SYSTEM TRANSPORT PROTEIN"/>
    <property type="match status" value="1"/>
</dbReference>
<name>A0ABS3XAG4_9ACTN</name>
<reference evidence="6 7" key="1">
    <citation type="submission" date="2020-11" db="EMBL/GenBank/DDBJ databases">
        <title>Streptomyces spirodelae sp. nov., isolated from duckweed.</title>
        <authorList>
            <person name="Saimee Y."/>
            <person name="Duangmal K."/>
        </authorList>
    </citation>
    <scope>NUCLEOTIDE SEQUENCE [LARGE SCALE GENOMIC DNA]</scope>
    <source>
        <strain evidence="6 7">S16-07</strain>
    </source>
</reference>
<dbReference type="PROSITE" id="PS00584">
    <property type="entry name" value="PFKB_KINASES_2"/>
    <property type="match status" value="1"/>
</dbReference>
<feature type="domain" description="Carbohydrate kinase PfkB" evidence="5">
    <location>
        <begin position="189"/>
        <end position="289"/>
    </location>
</feature>
<evidence type="ECO:0000313" key="6">
    <source>
        <dbReference type="EMBL" id="MBO8192294.1"/>
    </source>
</evidence>
<keyword evidence="2 4" id="KW-0808">Transferase</keyword>
<comment type="caution">
    <text evidence="6">The sequence shown here is derived from an EMBL/GenBank/DDBJ whole genome shotgun (WGS) entry which is preliminary data.</text>
</comment>
<keyword evidence="3 4" id="KW-0418">Kinase</keyword>
<evidence type="ECO:0000256" key="3">
    <source>
        <dbReference type="ARBA" id="ARBA00022777"/>
    </source>
</evidence>
<dbReference type="InterPro" id="IPR002173">
    <property type="entry name" value="Carboh/pur_kinase_PfkB_CS"/>
</dbReference>